<dbReference type="Proteomes" id="UP000814243">
    <property type="component" value="Unassembled WGS sequence"/>
</dbReference>
<protein>
    <submittedName>
        <fullName evidence="2">Uncharacterized protein</fullName>
    </submittedName>
</protein>
<name>A0A922SNP2_SPOEX</name>
<comment type="caution">
    <text evidence="2">The sequence shown here is derived from an EMBL/GenBank/DDBJ whole genome shotgun (WGS) entry which is preliminary data.</text>
</comment>
<reference evidence="2" key="1">
    <citation type="journal article" date="2021" name="G3 (Bethesda)">
        <title>Genome and transcriptome analysis of the beet armyworm Spodoptera exigua reveals targets for pest control. .</title>
        <authorList>
            <person name="Simon S."/>
            <person name="Breeschoten T."/>
            <person name="Jansen H.J."/>
            <person name="Dirks R.P."/>
            <person name="Schranz M.E."/>
            <person name="Ros V.I.D."/>
        </authorList>
    </citation>
    <scope>NUCLEOTIDE SEQUENCE</scope>
    <source>
        <strain evidence="2">TB_SE_WUR_2020</strain>
    </source>
</reference>
<evidence type="ECO:0000256" key="1">
    <source>
        <dbReference type="SAM" id="MobiDB-lite"/>
    </source>
</evidence>
<accession>A0A922SNP2</accession>
<evidence type="ECO:0000313" key="3">
    <source>
        <dbReference type="Proteomes" id="UP000814243"/>
    </source>
</evidence>
<feature type="region of interest" description="Disordered" evidence="1">
    <location>
        <begin position="143"/>
        <end position="165"/>
    </location>
</feature>
<dbReference type="AlphaFoldDB" id="A0A922SNP2"/>
<organism evidence="2 3">
    <name type="scientific">Spodoptera exigua</name>
    <name type="common">Beet armyworm</name>
    <name type="synonym">Noctua fulgens</name>
    <dbReference type="NCBI Taxonomy" id="7107"/>
    <lineage>
        <taxon>Eukaryota</taxon>
        <taxon>Metazoa</taxon>
        <taxon>Ecdysozoa</taxon>
        <taxon>Arthropoda</taxon>
        <taxon>Hexapoda</taxon>
        <taxon>Insecta</taxon>
        <taxon>Pterygota</taxon>
        <taxon>Neoptera</taxon>
        <taxon>Endopterygota</taxon>
        <taxon>Lepidoptera</taxon>
        <taxon>Glossata</taxon>
        <taxon>Ditrysia</taxon>
        <taxon>Noctuoidea</taxon>
        <taxon>Noctuidae</taxon>
        <taxon>Amphipyrinae</taxon>
        <taxon>Spodoptera</taxon>
    </lineage>
</organism>
<sequence length="165" mass="18675">MERSTLTSELEIVQEISELRAIIKELAAAAEKFVCEQIKKDSNKSNAGTNTSPKISNHFTCRSKVQAVINLKNPSKAIQYSNEVTEKQKLLSGFKLSKEPKLKETFEDYSRLEKKSTSYRVIDSESILRVTDMTSKADEIQNKANNQQNNSTRALYLKNPDPCLN</sequence>
<gene>
    <name evidence="2" type="ORF">HF086_000097</name>
</gene>
<feature type="compositionally biased region" description="Polar residues" evidence="1">
    <location>
        <begin position="143"/>
        <end position="153"/>
    </location>
</feature>
<dbReference type="EMBL" id="JACEFF010000120">
    <property type="protein sequence ID" value="KAH9643623.1"/>
    <property type="molecule type" value="Genomic_DNA"/>
</dbReference>
<evidence type="ECO:0000313" key="2">
    <source>
        <dbReference type="EMBL" id="KAH9643623.1"/>
    </source>
</evidence>
<proteinExistence type="predicted"/>